<comment type="caution">
    <text evidence="3">The sequence shown here is derived from an EMBL/GenBank/DDBJ whole genome shotgun (WGS) entry which is preliminary data.</text>
</comment>
<dbReference type="AlphaFoldDB" id="A0A1Q9C5H6"/>
<dbReference type="Proteomes" id="UP000186817">
    <property type="component" value="Unassembled WGS sequence"/>
</dbReference>
<proteinExistence type="predicted"/>
<feature type="region of interest" description="Disordered" evidence="2">
    <location>
        <begin position="259"/>
        <end position="299"/>
    </location>
</feature>
<gene>
    <name evidence="3" type="ORF">AK812_SmicGene41701</name>
</gene>
<protein>
    <submittedName>
        <fullName evidence="3">Uncharacterized protein</fullName>
    </submittedName>
</protein>
<keyword evidence="1" id="KW-0175">Coiled coil</keyword>
<organism evidence="3 4">
    <name type="scientific">Symbiodinium microadriaticum</name>
    <name type="common">Dinoflagellate</name>
    <name type="synonym">Zooxanthella microadriatica</name>
    <dbReference type="NCBI Taxonomy" id="2951"/>
    <lineage>
        <taxon>Eukaryota</taxon>
        <taxon>Sar</taxon>
        <taxon>Alveolata</taxon>
        <taxon>Dinophyceae</taxon>
        <taxon>Suessiales</taxon>
        <taxon>Symbiodiniaceae</taxon>
        <taxon>Symbiodinium</taxon>
    </lineage>
</organism>
<feature type="coiled-coil region" evidence="1">
    <location>
        <begin position="85"/>
        <end position="112"/>
    </location>
</feature>
<evidence type="ECO:0000256" key="1">
    <source>
        <dbReference type="SAM" id="Coils"/>
    </source>
</evidence>
<dbReference type="EMBL" id="LSRX01001655">
    <property type="protein sequence ID" value="OLP78146.1"/>
    <property type="molecule type" value="Genomic_DNA"/>
</dbReference>
<evidence type="ECO:0000313" key="3">
    <source>
        <dbReference type="EMBL" id="OLP78146.1"/>
    </source>
</evidence>
<keyword evidence="4" id="KW-1185">Reference proteome</keyword>
<reference evidence="3 4" key="1">
    <citation type="submission" date="2016-02" db="EMBL/GenBank/DDBJ databases">
        <title>Genome analysis of coral dinoflagellate symbionts highlights evolutionary adaptations to a symbiotic lifestyle.</title>
        <authorList>
            <person name="Aranda M."/>
            <person name="Li Y."/>
            <person name="Liew Y.J."/>
            <person name="Baumgarten S."/>
            <person name="Simakov O."/>
            <person name="Wilson M."/>
            <person name="Piel J."/>
            <person name="Ashoor H."/>
            <person name="Bougouffa S."/>
            <person name="Bajic V.B."/>
            <person name="Ryu T."/>
            <person name="Ravasi T."/>
            <person name="Bayer T."/>
            <person name="Micklem G."/>
            <person name="Kim H."/>
            <person name="Bhak J."/>
            <person name="Lajeunesse T.C."/>
            <person name="Voolstra C.R."/>
        </authorList>
    </citation>
    <scope>NUCLEOTIDE SEQUENCE [LARGE SCALE GENOMIC DNA]</scope>
    <source>
        <strain evidence="3 4">CCMP2467</strain>
    </source>
</reference>
<dbReference type="OrthoDB" id="419045at2759"/>
<sequence length="299" mass="33272">MGRGGKQKQWGKDHGAGVHDYQLWRGSWSPRLRAETQGHPWREQGHKDHGAAVIFPAYDAMPHPPRDPKPGNPEQPLQPGRSHGLQELLNSARKAEIKLQKLIRAKDRAADQWEAFQKRLKESFIKEQSRFHKNGMRLDRDIAEATAEQDRAYEAIQQSVLRGRRGSGLVGGQRRRRGMLGPLEILVGSRTKENPWIRLTPDMQQLLLSFGAIPQWAAGAPASGAGACRNAFDIYGTYRPRPPGYCDIAGYEAFPRWNRPDAATAPEGVAVPIEDPSDQEMQEADAKNGPQSPGLGRMG</sequence>
<evidence type="ECO:0000256" key="2">
    <source>
        <dbReference type="SAM" id="MobiDB-lite"/>
    </source>
</evidence>
<feature type="region of interest" description="Disordered" evidence="2">
    <location>
        <begin position="58"/>
        <end position="82"/>
    </location>
</feature>
<accession>A0A1Q9C5H6</accession>
<name>A0A1Q9C5H6_SYMMI</name>
<evidence type="ECO:0000313" key="4">
    <source>
        <dbReference type="Proteomes" id="UP000186817"/>
    </source>
</evidence>